<sequence length="220" mass="23078">MRKKLVINIKIRTFSIGLLILLLSGVACAGATTVSIADATVKPGDVITLPIMIGNITDYGTGTIEIDYNSSVVHVTDVTNGPRSLVAAHNVDNTIGLVEISASNQYGVSGDIIFANVTFKAIRAGSTPLNLTVTLLGDISYNEIPATVSNGSIEIALGSIPGDVNDDRELTTADAAIVLEMATRGEYSQMADVNGDHTVTSLDALMILQALTREEDSNKS</sequence>
<proteinExistence type="predicted"/>
<dbReference type="EMBL" id="PQXF01000001">
    <property type="protein sequence ID" value="PXF62187.1"/>
    <property type="molecule type" value="Genomic_DNA"/>
</dbReference>
<dbReference type="Proteomes" id="UP000248329">
    <property type="component" value="Unassembled WGS sequence"/>
</dbReference>
<accession>A0AC61L6Z0</accession>
<name>A0AC61L6Z0_9EURY</name>
<evidence type="ECO:0000313" key="1">
    <source>
        <dbReference type="EMBL" id="PXF62187.1"/>
    </source>
</evidence>
<comment type="caution">
    <text evidence="1">The sequence shown here is derived from an EMBL/GenBank/DDBJ whole genome shotgun (WGS) entry which is preliminary data.</text>
</comment>
<protein>
    <submittedName>
        <fullName evidence="1">Uncharacterized protein</fullName>
    </submittedName>
</protein>
<reference evidence="1" key="1">
    <citation type="submission" date="2018-01" db="EMBL/GenBank/DDBJ databases">
        <authorList>
            <person name="Krukenberg V."/>
        </authorList>
    </citation>
    <scope>NUCLEOTIDE SEQUENCE</scope>
    <source>
        <strain evidence="1">E20ANME2</strain>
    </source>
</reference>
<gene>
    <name evidence="1" type="ORF">C4B59_00835</name>
</gene>
<evidence type="ECO:0000313" key="2">
    <source>
        <dbReference type="Proteomes" id="UP000248329"/>
    </source>
</evidence>
<organism evidence="1 2">
    <name type="scientific">Candidatus Methanogaster sp</name>
    <dbReference type="NCBI Taxonomy" id="3386292"/>
    <lineage>
        <taxon>Archaea</taxon>
        <taxon>Methanobacteriati</taxon>
        <taxon>Methanobacteriota</taxon>
        <taxon>Stenosarchaea group</taxon>
        <taxon>Methanomicrobia</taxon>
        <taxon>Methanosarcinales</taxon>
        <taxon>ANME-2 cluster</taxon>
        <taxon>Candidatus Methanogasteraceae</taxon>
        <taxon>Candidatus Methanogaster</taxon>
    </lineage>
</organism>